<dbReference type="InterPro" id="IPR016181">
    <property type="entry name" value="Acyl_CoA_acyltransferase"/>
</dbReference>
<protein>
    <submittedName>
        <fullName evidence="5">GNAT family acetyltransferase</fullName>
    </submittedName>
</protein>
<keyword evidence="6" id="KW-1185">Reference proteome</keyword>
<evidence type="ECO:0000259" key="4">
    <source>
        <dbReference type="PROSITE" id="PS51186"/>
    </source>
</evidence>
<gene>
    <name evidence="5" type="ORF">EUV02_09550</name>
</gene>
<dbReference type="Proteomes" id="UP000297737">
    <property type="component" value="Unassembled WGS sequence"/>
</dbReference>
<dbReference type="NCBIfam" id="NF002959">
    <property type="entry name" value="PRK03624.1"/>
    <property type="match status" value="1"/>
</dbReference>
<keyword evidence="1 5" id="KW-0808">Transferase</keyword>
<dbReference type="CDD" id="cd04301">
    <property type="entry name" value="NAT_SF"/>
    <property type="match status" value="1"/>
</dbReference>
<evidence type="ECO:0000313" key="5">
    <source>
        <dbReference type="EMBL" id="TFU03880.1"/>
    </source>
</evidence>
<evidence type="ECO:0000256" key="2">
    <source>
        <dbReference type="ARBA" id="ARBA00023315"/>
    </source>
</evidence>
<accession>A0A4Y9EQ86</accession>
<dbReference type="Pfam" id="PF00583">
    <property type="entry name" value="Acetyltransf_1"/>
    <property type="match status" value="1"/>
</dbReference>
<dbReference type="InterPro" id="IPR000182">
    <property type="entry name" value="GNAT_dom"/>
</dbReference>
<feature type="region of interest" description="Disordered" evidence="3">
    <location>
        <begin position="1"/>
        <end position="25"/>
    </location>
</feature>
<dbReference type="PROSITE" id="PS51186">
    <property type="entry name" value="GNAT"/>
    <property type="match status" value="1"/>
</dbReference>
<dbReference type="Gene3D" id="3.40.630.30">
    <property type="match status" value="1"/>
</dbReference>
<evidence type="ECO:0000256" key="1">
    <source>
        <dbReference type="ARBA" id="ARBA00022679"/>
    </source>
</evidence>
<organism evidence="5 6">
    <name type="scientific">Glacieibacterium arshaanense</name>
    <dbReference type="NCBI Taxonomy" id="2511025"/>
    <lineage>
        <taxon>Bacteria</taxon>
        <taxon>Pseudomonadati</taxon>
        <taxon>Pseudomonadota</taxon>
        <taxon>Alphaproteobacteria</taxon>
        <taxon>Sphingomonadales</taxon>
        <taxon>Sphingosinicellaceae</taxon>
        <taxon>Glacieibacterium</taxon>
    </lineage>
</organism>
<evidence type="ECO:0000256" key="3">
    <source>
        <dbReference type="SAM" id="MobiDB-lite"/>
    </source>
</evidence>
<dbReference type="GO" id="GO:0016747">
    <property type="term" value="F:acyltransferase activity, transferring groups other than amino-acyl groups"/>
    <property type="evidence" value="ECO:0007669"/>
    <property type="project" value="InterPro"/>
</dbReference>
<dbReference type="InterPro" id="IPR050832">
    <property type="entry name" value="Bact_Acetyltransf"/>
</dbReference>
<sequence length="279" mass="30881">MVDRGTVRAAAALSRRPPPRWRHGRNGRVRLLRHDRTDAGGYRRHRIPRAVGRRHAGPAGRRLPDRQAERRAVDGLQLLCHRHSRTPGSRHFHHRRPHHPRCRGGAALCLPRLLDRGLFADGLQDTLQADRKAYRRRLAARAVSAVEVLAAADADAAVALWQAAGLTRPWNDTHADFARALAGPASAVLGLRDGGALVATVMVGDDGHRGWVYYLAVDPVRQRGGLGRLMMAAAEDWLARRGCPKLNLMVRGDNAQARGFYARLGYELNDVVTLAKRLD</sequence>
<dbReference type="PANTHER" id="PTHR43877">
    <property type="entry name" value="AMINOALKYLPHOSPHONATE N-ACETYLTRANSFERASE-RELATED-RELATED"/>
    <property type="match status" value="1"/>
</dbReference>
<dbReference type="AlphaFoldDB" id="A0A4Y9EQ86"/>
<comment type="caution">
    <text evidence="5">The sequence shown here is derived from an EMBL/GenBank/DDBJ whole genome shotgun (WGS) entry which is preliminary data.</text>
</comment>
<dbReference type="SUPFAM" id="SSF55729">
    <property type="entry name" value="Acyl-CoA N-acyltransferases (Nat)"/>
    <property type="match status" value="1"/>
</dbReference>
<feature type="domain" description="N-acetyltransferase" evidence="4">
    <location>
        <begin position="144"/>
        <end position="279"/>
    </location>
</feature>
<proteinExistence type="predicted"/>
<dbReference type="PANTHER" id="PTHR43877:SF1">
    <property type="entry name" value="ACETYLTRANSFERASE"/>
    <property type="match status" value="1"/>
</dbReference>
<dbReference type="EMBL" id="SIHO01000002">
    <property type="protein sequence ID" value="TFU03880.1"/>
    <property type="molecule type" value="Genomic_DNA"/>
</dbReference>
<name>A0A4Y9EQ86_9SPHN</name>
<evidence type="ECO:0000313" key="6">
    <source>
        <dbReference type="Proteomes" id="UP000297737"/>
    </source>
</evidence>
<dbReference type="OrthoDB" id="1821130at2"/>
<keyword evidence="2" id="KW-0012">Acyltransferase</keyword>
<reference evidence="5 6" key="1">
    <citation type="submission" date="2019-02" db="EMBL/GenBank/DDBJ databases">
        <title>Polymorphobacter sp. isolated from the lake at the Tibet of China.</title>
        <authorList>
            <person name="Li A."/>
        </authorList>
    </citation>
    <scope>NUCLEOTIDE SEQUENCE [LARGE SCALE GENOMIC DNA]</scope>
    <source>
        <strain evidence="5 6">DJ1R-1</strain>
    </source>
</reference>